<proteinExistence type="predicted"/>
<gene>
    <name evidence="1" type="ORF">HID58_023208</name>
</gene>
<dbReference type="EMBL" id="JAGKQM010000006">
    <property type="protein sequence ID" value="KAH0923190.1"/>
    <property type="molecule type" value="Genomic_DNA"/>
</dbReference>
<dbReference type="Proteomes" id="UP000824890">
    <property type="component" value="Unassembled WGS sequence"/>
</dbReference>
<reference evidence="1 2" key="1">
    <citation type="submission" date="2021-05" db="EMBL/GenBank/DDBJ databases">
        <title>Genome Assembly of Synthetic Allotetraploid Brassica napus Reveals Homoeologous Exchanges between Subgenomes.</title>
        <authorList>
            <person name="Davis J.T."/>
        </authorList>
    </citation>
    <scope>NUCLEOTIDE SEQUENCE [LARGE SCALE GENOMIC DNA]</scope>
    <source>
        <strain evidence="2">cv. Da-Ae</strain>
        <tissue evidence="1">Seedling</tissue>
    </source>
</reference>
<keyword evidence="2" id="KW-1185">Reference proteome</keyword>
<sequence length="260" mass="29484">MEFHQLLEHMFAADEKSSGERNIKQTESILDTLDLKEIEYMWNSTFDKILAIGSIRSMRCGSSLLGSPVRMSLREFAIVMGLKCWKVAKASNFVALKGYVDAIQLVMISAVPPLKEVVVQNEHAVVIESDSEIETTSKDHMDMYTYSLTDGLPNHVDVKYILDDHAEDCPLGIDLGWSDEEEDEVIDNLVRFVGEDYIFHNEIFKGGLDIADFVWIRNERKQKKKEAKKIKTKGNVNETANVEASDPTLTEQVESLLLHN</sequence>
<name>A0ABQ8D1E9_BRANA</name>
<organism evidence="1 2">
    <name type="scientific">Brassica napus</name>
    <name type="common">Rape</name>
    <dbReference type="NCBI Taxonomy" id="3708"/>
    <lineage>
        <taxon>Eukaryota</taxon>
        <taxon>Viridiplantae</taxon>
        <taxon>Streptophyta</taxon>
        <taxon>Embryophyta</taxon>
        <taxon>Tracheophyta</taxon>
        <taxon>Spermatophyta</taxon>
        <taxon>Magnoliopsida</taxon>
        <taxon>eudicotyledons</taxon>
        <taxon>Gunneridae</taxon>
        <taxon>Pentapetalae</taxon>
        <taxon>rosids</taxon>
        <taxon>malvids</taxon>
        <taxon>Brassicales</taxon>
        <taxon>Brassicaceae</taxon>
        <taxon>Brassiceae</taxon>
        <taxon>Brassica</taxon>
    </lineage>
</organism>
<comment type="caution">
    <text evidence="1">The sequence shown here is derived from an EMBL/GenBank/DDBJ whole genome shotgun (WGS) entry which is preliminary data.</text>
</comment>
<evidence type="ECO:0000313" key="2">
    <source>
        <dbReference type="Proteomes" id="UP000824890"/>
    </source>
</evidence>
<protein>
    <submittedName>
        <fullName evidence="1">Uncharacterized protein</fullName>
    </submittedName>
</protein>
<evidence type="ECO:0000313" key="1">
    <source>
        <dbReference type="EMBL" id="KAH0923190.1"/>
    </source>
</evidence>
<accession>A0ABQ8D1E9</accession>